<reference evidence="1 2" key="1">
    <citation type="submission" date="2018-11" db="EMBL/GenBank/DDBJ databases">
        <authorList>
            <consortium name="Pathogen Informatics"/>
        </authorList>
    </citation>
    <scope>NUCLEOTIDE SEQUENCE [LARGE SCALE GENOMIC DNA]</scope>
</reference>
<proteinExistence type="predicted"/>
<name>A0A3P6RI05_DIBLA</name>
<sequence length="88" mass="9933">MERLEAASRHLALVATWTNNAAHLAMLESQGNANNSRRIEELVARSSLNMMKMGSRRARLQMVNIFLFEDELIFTKAAKMKQVKAGGR</sequence>
<dbReference type="AlphaFoldDB" id="A0A3P6RI05"/>
<gene>
    <name evidence="1" type="ORF">DILT_LOCUS1431</name>
</gene>
<evidence type="ECO:0000313" key="2">
    <source>
        <dbReference type="Proteomes" id="UP000281553"/>
    </source>
</evidence>
<protein>
    <submittedName>
        <fullName evidence="1">Uncharacterized protein</fullName>
    </submittedName>
</protein>
<organism evidence="1 2">
    <name type="scientific">Dibothriocephalus latus</name>
    <name type="common">Fish tapeworm</name>
    <name type="synonym">Diphyllobothrium latum</name>
    <dbReference type="NCBI Taxonomy" id="60516"/>
    <lineage>
        <taxon>Eukaryota</taxon>
        <taxon>Metazoa</taxon>
        <taxon>Spiralia</taxon>
        <taxon>Lophotrochozoa</taxon>
        <taxon>Platyhelminthes</taxon>
        <taxon>Cestoda</taxon>
        <taxon>Eucestoda</taxon>
        <taxon>Diphyllobothriidea</taxon>
        <taxon>Diphyllobothriidae</taxon>
        <taxon>Dibothriocephalus</taxon>
    </lineage>
</organism>
<dbReference type="Proteomes" id="UP000281553">
    <property type="component" value="Unassembled WGS sequence"/>
</dbReference>
<accession>A0A3P6RI05</accession>
<dbReference type="EMBL" id="UYRU01009670">
    <property type="protein sequence ID" value="VDK44224.1"/>
    <property type="molecule type" value="Genomic_DNA"/>
</dbReference>
<keyword evidence="2" id="KW-1185">Reference proteome</keyword>
<dbReference type="OrthoDB" id="10594893at2759"/>
<evidence type="ECO:0000313" key="1">
    <source>
        <dbReference type="EMBL" id="VDK44224.1"/>
    </source>
</evidence>